<evidence type="ECO:0000256" key="5">
    <source>
        <dbReference type="ARBA" id="ARBA00022692"/>
    </source>
</evidence>
<dbReference type="NCBIfam" id="TIGR00155">
    <property type="entry name" value="pqiA_fam"/>
    <property type="match status" value="1"/>
</dbReference>
<evidence type="ECO:0000256" key="1">
    <source>
        <dbReference type="ARBA" id="ARBA00004429"/>
    </source>
</evidence>
<name>A0ABV5HJ45_9VIBR</name>
<dbReference type="EMBL" id="JBHMEP010000001">
    <property type="protein sequence ID" value="MFB9134189.1"/>
    <property type="molecule type" value="Genomic_DNA"/>
</dbReference>
<dbReference type="Proteomes" id="UP001589645">
    <property type="component" value="Unassembled WGS sequence"/>
</dbReference>
<keyword evidence="6 8" id="KW-1133">Transmembrane helix</keyword>
<evidence type="ECO:0000256" key="7">
    <source>
        <dbReference type="ARBA" id="ARBA00023136"/>
    </source>
</evidence>
<dbReference type="InterPro" id="IPR005219">
    <property type="entry name" value="PqiA-like_proteobact"/>
</dbReference>
<feature type="transmembrane region" description="Helical" evidence="8">
    <location>
        <begin position="120"/>
        <end position="149"/>
    </location>
</feature>
<evidence type="ECO:0000313" key="10">
    <source>
        <dbReference type="Proteomes" id="UP001589645"/>
    </source>
</evidence>
<feature type="transmembrane region" description="Helical" evidence="8">
    <location>
        <begin position="315"/>
        <end position="345"/>
    </location>
</feature>
<feature type="transmembrane region" description="Helical" evidence="8">
    <location>
        <begin position="76"/>
        <end position="100"/>
    </location>
</feature>
<comment type="similarity">
    <text evidence="2">Belongs to the PqiA family.</text>
</comment>
<evidence type="ECO:0000256" key="6">
    <source>
        <dbReference type="ARBA" id="ARBA00022989"/>
    </source>
</evidence>
<feature type="transmembrane region" description="Helical" evidence="8">
    <location>
        <begin position="194"/>
        <end position="213"/>
    </location>
</feature>
<reference evidence="9 10" key="1">
    <citation type="submission" date="2024-09" db="EMBL/GenBank/DDBJ databases">
        <authorList>
            <person name="Sun Q."/>
            <person name="Mori K."/>
        </authorList>
    </citation>
    <scope>NUCLEOTIDE SEQUENCE [LARGE SCALE GENOMIC DNA]</scope>
    <source>
        <strain evidence="9 10">CECT 8064</strain>
    </source>
</reference>
<dbReference type="InterPro" id="IPR051800">
    <property type="entry name" value="PqiA-PqiB_transport"/>
</dbReference>
<gene>
    <name evidence="9" type="ORF">ACFFUV_04300</name>
</gene>
<keyword evidence="3" id="KW-1003">Cell membrane</keyword>
<dbReference type="InterPro" id="IPR007498">
    <property type="entry name" value="PqiA-like"/>
</dbReference>
<sequence length="435" mass="49141">MERYRNTDKSDNVTKNPPRRFQRLEGHLSQVTGVRICQGCELVVDAVSLPRGKNAYCPRCGTQLYRGGSPSLSGNLSIALTCVILFIPAYFFNFISIRLVGVNIPASLPSGMFSLFEEGFYFLSVLVLFCSCIAPFLVCLSVVGAHAALHYKAFKPFKLCLDVFQKLKHWAMIDVFLISVAISCFKLQDYSDIFIGPALYGLVLLQLFTVLLLTRVSIRRYWEEWDDESHYLFHSKKIHCHNCHLSQPENKRCLRCAHPLHYRTPQSEQKTWALLFAATIAIIPANLIPISILMTNGQRLEDTIFSGVASLVSSGMTGIAAIIFVASIVVPIAKIVGLSYILLAIRFKRQVFHRQRMWIYFVVKWIGKWSMMDLFVISIMMTLVDRGQILDFTPGYGAVAFGMVVVFTMLAAESLDPRLIWDNYSSASKEESLNE</sequence>
<keyword evidence="4" id="KW-0997">Cell inner membrane</keyword>
<evidence type="ECO:0000256" key="3">
    <source>
        <dbReference type="ARBA" id="ARBA00022475"/>
    </source>
</evidence>
<proteinExistence type="inferred from homology"/>
<dbReference type="PANTHER" id="PTHR30462">
    <property type="entry name" value="INTERMEMBRANE TRANSPORT PROTEIN PQIB-RELATED"/>
    <property type="match status" value="1"/>
</dbReference>
<organism evidence="9 10">
    <name type="scientific">Vibrio olivae</name>
    <dbReference type="NCBI Taxonomy" id="1243002"/>
    <lineage>
        <taxon>Bacteria</taxon>
        <taxon>Pseudomonadati</taxon>
        <taxon>Pseudomonadota</taxon>
        <taxon>Gammaproteobacteria</taxon>
        <taxon>Vibrionales</taxon>
        <taxon>Vibrionaceae</taxon>
        <taxon>Vibrio</taxon>
    </lineage>
</organism>
<evidence type="ECO:0000256" key="4">
    <source>
        <dbReference type="ARBA" id="ARBA00022519"/>
    </source>
</evidence>
<comment type="subcellular location">
    <subcellularLocation>
        <location evidence="1">Cell inner membrane</location>
        <topology evidence="1">Multi-pass membrane protein</topology>
    </subcellularLocation>
</comment>
<keyword evidence="7 8" id="KW-0472">Membrane</keyword>
<evidence type="ECO:0000313" key="9">
    <source>
        <dbReference type="EMBL" id="MFB9134189.1"/>
    </source>
</evidence>
<keyword evidence="5 8" id="KW-0812">Transmembrane</keyword>
<feature type="transmembrane region" description="Helical" evidence="8">
    <location>
        <begin position="357"/>
        <end position="383"/>
    </location>
</feature>
<comment type="caution">
    <text evidence="9">The sequence shown here is derived from an EMBL/GenBank/DDBJ whole genome shotgun (WGS) entry which is preliminary data.</text>
</comment>
<keyword evidence="10" id="KW-1185">Reference proteome</keyword>
<dbReference type="RefSeq" id="WP_390189965.1">
    <property type="nucleotide sequence ID" value="NZ_JBHMEP010000001.1"/>
</dbReference>
<feature type="transmembrane region" description="Helical" evidence="8">
    <location>
        <begin position="395"/>
        <end position="412"/>
    </location>
</feature>
<protein>
    <submittedName>
        <fullName evidence="9">PqiA/YebS family transporter subunit</fullName>
    </submittedName>
</protein>
<accession>A0ABV5HJ45</accession>
<feature type="transmembrane region" description="Helical" evidence="8">
    <location>
        <begin position="272"/>
        <end position="295"/>
    </location>
</feature>
<dbReference type="PANTHER" id="PTHR30462:SF1">
    <property type="entry name" value="INTERMEMBRANE TRANSPORT PROTEIN YEBS"/>
    <property type="match status" value="1"/>
</dbReference>
<dbReference type="Pfam" id="PF04403">
    <property type="entry name" value="PqiA"/>
    <property type="match status" value="2"/>
</dbReference>
<evidence type="ECO:0000256" key="2">
    <source>
        <dbReference type="ARBA" id="ARBA00007555"/>
    </source>
</evidence>
<evidence type="ECO:0000256" key="8">
    <source>
        <dbReference type="SAM" id="Phobius"/>
    </source>
</evidence>